<gene>
    <name evidence="2" type="ORF">CMQ_7709</name>
</gene>
<dbReference type="AlphaFoldDB" id="F0XNX7"/>
<protein>
    <submittedName>
        <fullName evidence="2">Uncharacterized protein</fullName>
    </submittedName>
</protein>
<dbReference type="Proteomes" id="UP000007796">
    <property type="component" value="Unassembled WGS sequence"/>
</dbReference>
<organism evidence="3">
    <name type="scientific">Grosmannia clavigera (strain kw1407 / UAMH 11150)</name>
    <name type="common">Blue stain fungus</name>
    <name type="synonym">Graphiocladiella clavigera</name>
    <dbReference type="NCBI Taxonomy" id="655863"/>
    <lineage>
        <taxon>Eukaryota</taxon>
        <taxon>Fungi</taxon>
        <taxon>Dikarya</taxon>
        <taxon>Ascomycota</taxon>
        <taxon>Pezizomycotina</taxon>
        <taxon>Sordariomycetes</taxon>
        <taxon>Sordariomycetidae</taxon>
        <taxon>Ophiostomatales</taxon>
        <taxon>Ophiostomataceae</taxon>
        <taxon>Leptographium</taxon>
    </lineage>
</organism>
<name>F0XNX7_GROCL</name>
<feature type="compositionally biased region" description="Polar residues" evidence="1">
    <location>
        <begin position="260"/>
        <end position="271"/>
    </location>
</feature>
<proteinExistence type="predicted"/>
<dbReference type="GeneID" id="25981283"/>
<dbReference type="HOGENOM" id="CLU_631908_0_0_1"/>
<feature type="compositionally biased region" description="Polar residues" evidence="1">
    <location>
        <begin position="320"/>
        <end position="329"/>
    </location>
</feature>
<dbReference type="RefSeq" id="XP_014170189.1">
    <property type="nucleotide sequence ID" value="XM_014314714.1"/>
</dbReference>
<feature type="region of interest" description="Disordered" evidence="1">
    <location>
        <begin position="302"/>
        <end position="380"/>
    </location>
</feature>
<reference evidence="2 3" key="1">
    <citation type="journal article" date="2011" name="Proc. Natl. Acad. Sci. U.S.A.">
        <title>Genome and transcriptome analyses of the mountain pine beetle-fungal symbiont Grosmannia clavigera, a lodgepole pine pathogen.</title>
        <authorList>
            <person name="DiGuistini S."/>
            <person name="Wang Y."/>
            <person name="Liao N.Y."/>
            <person name="Taylor G."/>
            <person name="Tanguay P."/>
            <person name="Feau N."/>
            <person name="Henrissat B."/>
            <person name="Chan S.K."/>
            <person name="Hesse-Orce U."/>
            <person name="Alamouti S.M."/>
            <person name="Tsui C.K.M."/>
            <person name="Docking R.T."/>
            <person name="Levasseur A."/>
            <person name="Haridas S."/>
            <person name="Robertson G."/>
            <person name="Birol I."/>
            <person name="Holt R.A."/>
            <person name="Marra M.A."/>
            <person name="Hamelin R.C."/>
            <person name="Hirst M."/>
            <person name="Jones S.J.M."/>
            <person name="Bohlmann J."/>
            <person name="Breuil C."/>
        </authorList>
    </citation>
    <scope>NUCLEOTIDE SEQUENCE [LARGE SCALE GENOMIC DNA]</scope>
    <source>
        <strain evidence="3">kw1407 / UAMH 11150</strain>
    </source>
</reference>
<feature type="region of interest" description="Disordered" evidence="1">
    <location>
        <begin position="394"/>
        <end position="420"/>
    </location>
</feature>
<feature type="region of interest" description="Disordered" evidence="1">
    <location>
        <begin position="131"/>
        <end position="150"/>
    </location>
</feature>
<feature type="compositionally biased region" description="Basic and acidic residues" evidence="1">
    <location>
        <begin position="365"/>
        <end position="380"/>
    </location>
</feature>
<accession>F0XNX7</accession>
<feature type="compositionally biased region" description="Low complexity" evidence="1">
    <location>
        <begin position="161"/>
        <end position="179"/>
    </location>
</feature>
<sequence>MCIKRVFHNTYNDGYKDVTQRVDPCQLGHMCPNPRIIEYDCDFKKSHREAEMAHTRGDHSLPASLKIFPPTPRSLSPSSPGFGSRSGYSTSGGGDRRRPDSFVNGTSSPRVNVFVAPEPPTFNIHPINIQRKSTMPRGLETPPPERGRWPVVVEDHKPRGVSSASPSVPVVVEHASASRLSRRKSKLDRHTDSSRNRSSSHHRHHESTRASAMPAYDTYLKPHSRHTTHSPPGYGSAEDEHDREARRRRRQAANERAAVTPSSLPVFGSNNVLGTSYSSSTTSYGSNSATVSPAVATVRKELRWEDEQRKKQNADISKRPSLSRSQSVKDNTKLQGDVKSILKNGPPVPITPDVERSPTASPKASPRDRRASLSATDHRTTDIDDVLNSFAGLGIHGRGTSPADRASETSADREYRDRMRGRFNMAPRHFMAGGSSKRRTEVWYPDEGRYRFT</sequence>
<evidence type="ECO:0000313" key="2">
    <source>
        <dbReference type="EMBL" id="EFX00707.1"/>
    </source>
</evidence>
<keyword evidence="3" id="KW-1185">Reference proteome</keyword>
<dbReference type="OrthoDB" id="3439480at2759"/>
<feature type="compositionally biased region" description="Basic and acidic residues" evidence="1">
    <location>
        <begin position="405"/>
        <end position="420"/>
    </location>
</feature>
<dbReference type="eggNOG" id="ENOG502R6SS">
    <property type="taxonomic scope" value="Eukaryota"/>
</dbReference>
<dbReference type="EMBL" id="GL629801">
    <property type="protein sequence ID" value="EFX00707.1"/>
    <property type="molecule type" value="Genomic_DNA"/>
</dbReference>
<feature type="compositionally biased region" description="Basic and acidic residues" evidence="1">
    <location>
        <begin position="302"/>
        <end position="318"/>
    </location>
</feature>
<feature type="region of interest" description="Disordered" evidence="1">
    <location>
        <begin position="52"/>
        <end position="117"/>
    </location>
</feature>
<dbReference type="InParanoid" id="F0XNX7"/>
<evidence type="ECO:0000313" key="3">
    <source>
        <dbReference type="Proteomes" id="UP000007796"/>
    </source>
</evidence>
<evidence type="ECO:0000256" key="1">
    <source>
        <dbReference type="SAM" id="MobiDB-lite"/>
    </source>
</evidence>
<feature type="region of interest" description="Disordered" evidence="1">
    <location>
        <begin position="157"/>
        <end position="271"/>
    </location>
</feature>
<feature type="compositionally biased region" description="Low complexity" evidence="1">
    <location>
        <begin position="73"/>
        <end position="89"/>
    </location>
</feature>